<sequence length="129" mass="14997">MKFLLDTHIFLWFIGGNPKLSVLLRQLIEDPNNEKFLSIASLWEMSIKAGIGRLRLDLTFPEIVRNHVDANAIELLPVRPEHLDIVRSLPFYHKNPFDRLIIAQSYSENIPVLSQDKVFDDYAGIRRIE</sequence>
<dbReference type="InterPro" id="IPR052919">
    <property type="entry name" value="TA_system_RNase"/>
</dbReference>
<organism evidence="2">
    <name type="scientific">Candidatus Kentrum sp. SD</name>
    <dbReference type="NCBI Taxonomy" id="2126332"/>
    <lineage>
        <taxon>Bacteria</taxon>
        <taxon>Pseudomonadati</taxon>
        <taxon>Pseudomonadota</taxon>
        <taxon>Gammaproteobacteria</taxon>
        <taxon>Candidatus Kentrum</taxon>
    </lineage>
</organism>
<evidence type="ECO:0000313" key="3">
    <source>
        <dbReference type="EMBL" id="VFK48114.1"/>
    </source>
</evidence>
<reference evidence="2" key="1">
    <citation type="submission" date="2019-02" db="EMBL/GenBank/DDBJ databases">
        <authorList>
            <person name="Gruber-Vodicka R. H."/>
            <person name="Seah K. B. B."/>
        </authorList>
    </citation>
    <scope>NUCLEOTIDE SEQUENCE</scope>
    <source>
        <strain evidence="3">BECK_S1320</strain>
        <strain evidence="2">BECK_S1321</strain>
    </source>
</reference>
<dbReference type="AlphaFoldDB" id="A0A450YMK5"/>
<dbReference type="Pfam" id="PF01850">
    <property type="entry name" value="PIN"/>
    <property type="match status" value="1"/>
</dbReference>
<dbReference type="InterPro" id="IPR029060">
    <property type="entry name" value="PIN-like_dom_sf"/>
</dbReference>
<dbReference type="CDD" id="cd09872">
    <property type="entry name" value="PIN_Sll0205-like"/>
    <property type="match status" value="1"/>
</dbReference>
<name>A0A450YMK5_9GAMM</name>
<evidence type="ECO:0000259" key="1">
    <source>
        <dbReference type="Pfam" id="PF01850"/>
    </source>
</evidence>
<accession>A0A450YMK5</accession>
<protein>
    <submittedName>
        <fullName evidence="2">PIN domain nuclease, a component of toxin-antitoxin system (PIN domain)</fullName>
    </submittedName>
</protein>
<dbReference type="SUPFAM" id="SSF88723">
    <property type="entry name" value="PIN domain-like"/>
    <property type="match status" value="1"/>
</dbReference>
<evidence type="ECO:0000313" key="2">
    <source>
        <dbReference type="EMBL" id="VFK42742.1"/>
    </source>
</evidence>
<dbReference type="Gene3D" id="3.40.50.1010">
    <property type="entry name" value="5'-nuclease"/>
    <property type="match status" value="1"/>
</dbReference>
<dbReference type="InterPro" id="IPR041705">
    <property type="entry name" value="PIN_Sll0205"/>
</dbReference>
<feature type="domain" description="PIN" evidence="1">
    <location>
        <begin position="4"/>
        <end position="124"/>
    </location>
</feature>
<dbReference type="PANTHER" id="PTHR36173:SF2">
    <property type="entry name" value="RIBONUCLEASE VAPC16"/>
    <property type="match status" value="1"/>
</dbReference>
<proteinExistence type="predicted"/>
<gene>
    <name evidence="3" type="ORF">BECKSD772E_GA0070983_11142</name>
    <name evidence="2" type="ORF">BECKSD772F_GA0070984_11282</name>
</gene>
<dbReference type="EMBL" id="CAADFU010000114">
    <property type="protein sequence ID" value="VFK48114.1"/>
    <property type="molecule type" value="Genomic_DNA"/>
</dbReference>
<dbReference type="EMBL" id="CAADFR010000128">
    <property type="protein sequence ID" value="VFK42742.1"/>
    <property type="molecule type" value="Genomic_DNA"/>
</dbReference>
<dbReference type="PANTHER" id="PTHR36173">
    <property type="entry name" value="RIBONUCLEASE VAPC16-RELATED"/>
    <property type="match status" value="1"/>
</dbReference>
<dbReference type="InterPro" id="IPR002716">
    <property type="entry name" value="PIN_dom"/>
</dbReference>